<reference evidence="5 6" key="1">
    <citation type="submission" date="2017-08" db="EMBL/GenBank/DDBJ databases">
        <authorList>
            <person name="de Groot N.N."/>
        </authorList>
    </citation>
    <scope>NUCLEOTIDE SEQUENCE [LARGE SCALE GENOMIC DNA]</scope>
    <source>
        <strain evidence="5 6">DSM 9787</strain>
    </source>
</reference>
<feature type="signal peptide" evidence="3">
    <location>
        <begin position="1"/>
        <end position="21"/>
    </location>
</feature>
<dbReference type="InterPro" id="IPR031989">
    <property type="entry name" value="DUF5067"/>
</dbReference>
<feature type="region of interest" description="Disordered" evidence="2">
    <location>
        <begin position="21"/>
        <end position="63"/>
    </location>
</feature>
<dbReference type="AlphaFoldDB" id="A0A285STM3"/>
<evidence type="ECO:0000256" key="2">
    <source>
        <dbReference type="SAM" id="MobiDB-lite"/>
    </source>
</evidence>
<name>A0A285STM3_9FIRM</name>
<evidence type="ECO:0000313" key="5">
    <source>
        <dbReference type="EMBL" id="SOC11867.1"/>
    </source>
</evidence>
<proteinExistence type="predicted"/>
<organism evidence="5 6">
    <name type="scientific">Pseudobutyrivibrio ruminis DSM 9787</name>
    <dbReference type="NCBI Taxonomy" id="1123011"/>
    <lineage>
        <taxon>Bacteria</taxon>
        <taxon>Bacillati</taxon>
        <taxon>Bacillota</taxon>
        <taxon>Clostridia</taxon>
        <taxon>Lachnospirales</taxon>
        <taxon>Lachnospiraceae</taxon>
        <taxon>Pseudobutyrivibrio</taxon>
    </lineage>
</organism>
<dbReference type="EMBL" id="OBMR01000010">
    <property type="protein sequence ID" value="SOC11867.1"/>
    <property type="molecule type" value="Genomic_DNA"/>
</dbReference>
<dbReference type="Gene3D" id="2.60.40.1240">
    <property type="match status" value="1"/>
</dbReference>
<dbReference type="InterPro" id="IPR029050">
    <property type="entry name" value="Immunoprotect_excell_Ig-like"/>
</dbReference>
<dbReference type="Proteomes" id="UP000219563">
    <property type="component" value="Unassembled WGS sequence"/>
</dbReference>
<evidence type="ECO:0000256" key="1">
    <source>
        <dbReference type="ARBA" id="ARBA00022729"/>
    </source>
</evidence>
<dbReference type="PROSITE" id="PS51257">
    <property type="entry name" value="PROKAR_LIPOPROTEIN"/>
    <property type="match status" value="1"/>
</dbReference>
<evidence type="ECO:0000313" key="6">
    <source>
        <dbReference type="Proteomes" id="UP000219563"/>
    </source>
</evidence>
<keyword evidence="1 3" id="KW-0732">Signal</keyword>
<dbReference type="Pfam" id="PF16729">
    <property type="entry name" value="DUF5067"/>
    <property type="match status" value="1"/>
</dbReference>
<evidence type="ECO:0000259" key="4">
    <source>
        <dbReference type="Pfam" id="PF16729"/>
    </source>
</evidence>
<accession>A0A285STM3</accession>
<gene>
    <name evidence="5" type="ORF">SAMN02910411_2771</name>
</gene>
<feature type="domain" description="DUF5067" evidence="4">
    <location>
        <begin position="55"/>
        <end position="172"/>
    </location>
</feature>
<feature type="compositionally biased region" description="Acidic residues" evidence="2">
    <location>
        <begin position="35"/>
        <end position="51"/>
    </location>
</feature>
<sequence>MKKRLLAALLVSFALVFGVTGCGKSSSIKDKIEQSADDEEDEDEDEDEDDDKDSKKKSKDDEDDDDVIVAGTIDTSSKYAFNVDTALLGTDEYYDDVVIVYLVGEFTNNSDEVMDFASVVNVEVKQDGISLDKAYISGTSKLNYAEIKPGESIPIILGYELDSADYDVDIVCTDYTHYADEVLFEGSYSIDDLIENTNEYIDEYDDYISDEGIDEFEDSL</sequence>
<dbReference type="RefSeq" id="WP_097076893.1">
    <property type="nucleotide sequence ID" value="NZ_OBMR01000010.1"/>
</dbReference>
<protein>
    <recommendedName>
        <fullName evidence="4">DUF5067 domain-containing protein</fullName>
    </recommendedName>
</protein>
<evidence type="ECO:0000256" key="3">
    <source>
        <dbReference type="SAM" id="SignalP"/>
    </source>
</evidence>
<feature type="chain" id="PRO_5038916511" description="DUF5067 domain-containing protein" evidence="3">
    <location>
        <begin position="22"/>
        <end position="220"/>
    </location>
</feature>